<dbReference type="Proteomes" id="UP001549313">
    <property type="component" value="Unassembled WGS sequence"/>
</dbReference>
<keyword evidence="3" id="KW-1185">Reference proteome</keyword>
<protein>
    <recommendedName>
        <fullName evidence="4">UrcA family protein</fullName>
    </recommendedName>
</protein>
<feature type="region of interest" description="Disordered" evidence="1">
    <location>
        <begin position="25"/>
        <end position="45"/>
    </location>
</feature>
<comment type="caution">
    <text evidence="2">The sequence shown here is derived from an EMBL/GenBank/DDBJ whole genome shotgun (WGS) entry which is preliminary data.</text>
</comment>
<evidence type="ECO:0000313" key="2">
    <source>
        <dbReference type="EMBL" id="MET4684562.1"/>
    </source>
</evidence>
<feature type="compositionally biased region" description="Low complexity" evidence="1">
    <location>
        <begin position="25"/>
        <end position="34"/>
    </location>
</feature>
<feature type="compositionally biased region" description="Basic and acidic residues" evidence="1">
    <location>
        <begin position="69"/>
        <end position="82"/>
    </location>
</feature>
<dbReference type="EMBL" id="JBEPTF010000003">
    <property type="protein sequence ID" value="MET4684562.1"/>
    <property type="molecule type" value="Genomic_DNA"/>
</dbReference>
<evidence type="ECO:0000313" key="3">
    <source>
        <dbReference type="Proteomes" id="UP001549313"/>
    </source>
</evidence>
<evidence type="ECO:0000256" key="1">
    <source>
        <dbReference type="SAM" id="MobiDB-lite"/>
    </source>
</evidence>
<sequence>MILIAFAAALLAGQDATPREVEVSAVAPASANNPGALPNQPQPGERLICRTEPVLGSNRRQRVCMTAEQRARLREESREYRNAMDQPYNPDAGAPKGGG</sequence>
<reference evidence="2 3" key="1">
    <citation type="submission" date="2024-06" db="EMBL/GenBank/DDBJ databases">
        <title>Sorghum-associated microbial communities from plants grown in Nebraska, USA.</title>
        <authorList>
            <person name="Schachtman D."/>
        </authorList>
    </citation>
    <scope>NUCLEOTIDE SEQUENCE [LARGE SCALE GENOMIC DNA]</scope>
    <source>
        <strain evidence="2 3">2814</strain>
    </source>
</reference>
<accession>A0ABV2RD89</accession>
<name>A0ABV2RD89_9CAUL</name>
<dbReference type="RefSeq" id="WP_354089514.1">
    <property type="nucleotide sequence ID" value="NZ_JBEPTF010000003.1"/>
</dbReference>
<gene>
    <name evidence="2" type="ORF">ABIE19_002499</name>
</gene>
<evidence type="ECO:0008006" key="4">
    <source>
        <dbReference type="Google" id="ProtNLM"/>
    </source>
</evidence>
<organism evidence="2 3">
    <name type="scientific">Brevundimonas faecalis</name>
    <dbReference type="NCBI Taxonomy" id="947378"/>
    <lineage>
        <taxon>Bacteria</taxon>
        <taxon>Pseudomonadati</taxon>
        <taxon>Pseudomonadota</taxon>
        <taxon>Alphaproteobacteria</taxon>
        <taxon>Caulobacterales</taxon>
        <taxon>Caulobacteraceae</taxon>
        <taxon>Brevundimonas</taxon>
    </lineage>
</organism>
<proteinExistence type="predicted"/>
<feature type="region of interest" description="Disordered" evidence="1">
    <location>
        <begin position="68"/>
        <end position="99"/>
    </location>
</feature>